<dbReference type="GeneID" id="36346936"/>
<name>W6TYQ9_ECHGR</name>
<dbReference type="AlphaFoldDB" id="W6TYQ9"/>
<dbReference type="CTD" id="36346936"/>
<dbReference type="RefSeq" id="XP_024345116.1">
    <property type="nucleotide sequence ID" value="XM_024500470.1"/>
</dbReference>
<dbReference type="KEGG" id="egl:EGR_11223"/>
<organism evidence="1 2">
    <name type="scientific">Echinococcus granulosus</name>
    <name type="common">Hydatid tapeworm</name>
    <dbReference type="NCBI Taxonomy" id="6210"/>
    <lineage>
        <taxon>Eukaryota</taxon>
        <taxon>Metazoa</taxon>
        <taxon>Spiralia</taxon>
        <taxon>Lophotrochozoa</taxon>
        <taxon>Platyhelminthes</taxon>
        <taxon>Cestoda</taxon>
        <taxon>Eucestoda</taxon>
        <taxon>Cyclophyllidea</taxon>
        <taxon>Taeniidae</taxon>
        <taxon>Echinococcus</taxon>
        <taxon>Echinococcus granulosus group</taxon>
    </lineage>
</organism>
<keyword evidence="2" id="KW-1185">Reference proteome</keyword>
<gene>
    <name evidence="1" type="ORF">EGR_11223</name>
</gene>
<sequence>MPYFANFRRFMTSVSSNQSFWSVHLREVVEVEGDTILESAVNADVNVETAMEVKLIEPAVSVETG</sequence>
<protein>
    <submittedName>
        <fullName evidence="1">Uncharacterized protein</fullName>
    </submittedName>
</protein>
<reference evidence="1 2" key="1">
    <citation type="journal article" date="2013" name="Nat. Genet.">
        <title>The genome of the hydatid tapeworm Echinococcus granulosus.</title>
        <authorList>
            <person name="Zheng H."/>
            <person name="Zhang W."/>
            <person name="Zhang L."/>
            <person name="Zhang Z."/>
            <person name="Li J."/>
            <person name="Lu G."/>
            <person name="Zhu Y."/>
            <person name="Wang Y."/>
            <person name="Huang Y."/>
            <person name="Liu J."/>
            <person name="Kang H."/>
            <person name="Chen J."/>
            <person name="Wang L."/>
            <person name="Chen A."/>
            <person name="Yu S."/>
            <person name="Gao Z."/>
            <person name="Jin L."/>
            <person name="Gu W."/>
            <person name="Wang Z."/>
            <person name="Zhao L."/>
            <person name="Shi B."/>
            <person name="Wen H."/>
            <person name="Lin R."/>
            <person name="Jones M.K."/>
            <person name="Brejova B."/>
            <person name="Vinar T."/>
            <person name="Zhao G."/>
            <person name="McManus D.P."/>
            <person name="Chen Z."/>
            <person name="Zhou Y."/>
            <person name="Wang S."/>
        </authorList>
    </citation>
    <scope>NUCLEOTIDE SEQUENCE [LARGE SCALE GENOMIC DNA]</scope>
</reference>
<dbReference type="EMBL" id="APAU02000540">
    <property type="protein sequence ID" value="EUB53920.1"/>
    <property type="molecule type" value="Genomic_DNA"/>
</dbReference>
<evidence type="ECO:0000313" key="1">
    <source>
        <dbReference type="EMBL" id="EUB53920.1"/>
    </source>
</evidence>
<proteinExistence type="predicted"/>
<evidence type="ECO:0000313" key="2">
    <source>
        <dbReference type="Proteomes" id="UP000019149"/>
    </source>
</evidence>
<comment type="caution">
    <text evidence="1">The sequence shown here is derived from an EMBL/GenBank/DDBJ whole genome shotgun (WGS) entry which is preliminary data.</text>
</comment>
<dbReference type="Proteomes" id="UP000019149">
    <property type="component" value="Unassembled WGS sequence"/>
</dbReference>
<accession>W6TYQ9</accession>